<sequence length="362" mass="41718">MLKNMTQKELDNLAVEILGGSDLTDNELRELLSITEKDELENLYYVSRKIRDHFFENRVFLYSFIYFSTYCRNKCTFCYYRESNSINRYRLGIEEVRDICRTLKGDNIHMVDLTMGEDPYFHERPERFADLVRAVKEELDLPIMISPGVMGTRSLRELYDSGADFLALYQETHDRQLYRQLRVGQSFENRVNARRFAKSIGYCVEDGILTGVGNDIESTIRSLRGMEENKPDMVRVMTFVPQEGTPLGKRDPESSREELKIIAILRLLFPDRLIPASLDLEGIPGMVHRLNAGANVVTSIIPSDSTLEGVVNYDRGLERHRDPKSVIQTLRNMGMETASRADFEKILKRSVRRNPEVPAVAL</sequence>
<dbReference type="PANTHER" id="PTHR43726">
    <property type="entry name" value="3-METHYLORNITHINE SYNTHASE"/>
    <property type="match status" value="1"/>
</dbReference>
<dbReference type="SFLD" id="SFLDG01280">
    <property type="entry name" value="HydE/PylB-like"/>
    <property type="match status" value="1"/>
</dbReference>
<proteinExistence type="predicted"/>
<evidence type="ECO:0000259" key="9">
    <source>
        <dbReference type="PROSITE" id="PS51918"/>
    </source>
</evidence>
<dbReference type="AlphaFoldDB" id="A0A4E0PYX4"/>
<feature type="domain" description="Radical SAM core" evidence="9">
    <location>
        <begin position="57"/>
        <end position="279"/>
    </location>
</feature>
<keyword evidence="2 7" id="KW-0949">S-adenosyl-L-methionine</keyword>
<evidence type="ECO:0000256" key="4">
    <source>
        <dbReference type="ARBA" id="ARBA00023004"/>
    </source>
</evidence>
<gene>
    <name evidence="10" type="primary">pylB</name>
    <name evidence="10" type="ORF">CUN85_08200</name>
</gene>
<evidence type="ECO:0000256" key="6">
    <source>
        <dbReference type="ARBA" id="ARBA00034078"/>
    </source>
</evidence>
<evidence type="ECO:0000256" key="1">
    <source>
        <dbReference type="ARBA" id="ARBA00022485"/>
    </source>
</evidence>
<reference evidence="10 11" key="1">
    <citation type="submission" date="2017-11" db="EMBL/GenBank/DDBJ databases">
        <title>Isolation and Characterization of Methanogenic Archaea from Saline Meromictic Lake at Siberia.</title>
        <authorList>
            <person name="Shen Y."/>
            <person name="Huang H.-H."/>
            <person name="Lai M.-C."/>
            <person name="Chen S.-C."/>
        </authorList>
    </citation>
    <scope>NUCLEOTIDE SEQUENCE [LARGE SCALE GENOMIC DNA]</scope>
    <source>
        <strain evidence="10 11">SY-01</strain>
    </source>
</reference>
<dbReference type="SFLD" id="SFLDS00029">
    <property type="entry name" value="Radical_SAM"/>
    <property type="match status" value="1"/>
</dbReference>
<protein>
    <submittedName>
        <fullName evidence="10">Methylornithine synthase PylB</fullName>
    </submittedName>
</protein>
<feature type="binding site" evidence="8">
    <location>
        <position position="277"/>
    </location>
    <ligand>
        <name>(3R)-3-methyl-D-ornithine</name>
        <dbReference type="ChEBI" id="CHEBI:64642"/>
    </ligand>
</feature>
<evidence type="ECO:0000256" key="5">
    <source>
        <dbReference type="ARBA" id="ARBA00023014"/>
    </source>
</evidence>
<keyword evidence="5 7" id="KW-0411">Iron-sulfur</keyword>
<feature type="binding site" evidence="7">
    <location>
        <position position="78"/>
    </location>
    <ligand>
        <name>[4Fe-4S] cluster</name>
        <dbReference type="ChEBI" id="CHEBI:49883"/>
        <note>4Fe-4S-S-AdoMet</note>
    </ligand>
</feature>
<evidence type="ECO:0000313" key="11">
    <source>
        <dbReference type="Proteomes" id="UP000297295"/>
    </source>
</evidence>
<feature type="binding site" evidence="8">
    <location>
        <position position="146"/>
    </location>
    <ligand>
        <name>(3R)-3-methyl-D-ornithine</name>
        <dbReference type="ChEBI" id="CHEBI:64642"/>
    </ligand>
</feature>
<dbReference type="GO" id="GO:0071524">
    <property type="term" value="P:pyrrolysine biosynthetic process"/>
    <property type="evidence" value="ECO:0007669"/>
    <property type="project" value="InterPro"/>
</dbReference>
<dbReference type="Pfam" id="PF04055">
    <property type="entry name" value="Radical_SAM"/>
    <property type="match status" value="1"/>
</dbReference>
<name>A0A4E0PYX4_9EURY</name>
<keyword evidence="11" id="KW-1185">Reference proteome</keyword>
<dbReference type="SUPFAM" id="SSF102114">
    <property type="entry name" value="Radical SAM enzymes"/>
    <property type="match status" value="1"/>
</dbReference>
<dbReference type="SFLD" id="SFLDG01060">
    <property type="entry name" value="BATS_domain_containing"/>
    <property type="match status" value="1"/>
</dbReference>
<dbReference type="Proteomes" id="UP000297295">
    <property type="component" value="Unassembled WGS sequence"/>
</dbReference>
<dbReference type="InterPro" id="IPR010722">
    <property type="entry name" value="BATS_dom"/>
</dbReference>
<dbReference type="GO" id="GO:0051539">
    <property type="term" value="F:4 iron, 4 sulfur cluster binding"/>
    <property type="evidence" value="ECO:0007669"/>
    <property type="project" value="UniProtKB-KW"/>
</dbReference>
<evidence type="ECO:0000256" key="3">
    <source>
        <dbReference type="ARBA" id="ARBA00022723"/>
    </source>
</evidence>
<evidence type="ECO:0000256" key="8">
    <source>
        <dbReference type="PIRSR" id="PIRSR004762-2"/>
    </source>
</evidence>
<feature type="binding site" evidence="8">
    <location>
        <position position="190"/>
    </location>
    <ligand>
        <name>S-adenosyl-L-methionine</name>
        <dbReference type="ChEBI" id="CHEBI:59789"/>
    </ligand>
</feature>
<evidence type="ECO:0000256" key="7">
    <source>
        <dbReference type="PIRSR" id="PIRSR004762-1"/>
    </source>
</evidence>
<dbReference type="SFLD" id="SFLDF00349">
    <property type="entry name" value="3-methylornithine_synthase_(Py"/>
    <property type="match status" value="1"/>
</dbReference>
<organism evidence="10 11">
    <name type="scientific">Methanolobus halotolerans</name>
    <dbReference type="NCBI Taxonomy" id="2052935"/>
    <lineage>
        <taxon>Archaea</taxon>
        <taxon>Methanobacteriati</taxon>
        <taxon>Methanobacteriota</taxon>
        <taxon>Stenosarchaea group</taxon>
        <taxon>Methanomicrobia</taxon>
        <taxon>Methanosarcinales</taxon>
        <taxon>Methanosarcinaceae</taxon>
        <taxon>Methanolobus</taxon>
    </lineage>
</organism>
<accession>A0A4E0PYX4</accession>
<feature type="binding site" evidence="7">
    <location>
        <position position="75"/>
    </location>
    <ligand>
        <name>[4Fe-4S] cluster</name>
        <dbReference type="ChEBI" id="CHEBI:49883"/>
        <note>4Fe-4S-S-AdoMet</note>
    </ligand>
</feature>
<feature type="binding site" evidence="8">
    <location>
        <position position="171"/>
    </location>
    <ligand>
        <name>S-adenosyl-L-methionine</name>
        <dbReference type="ChEBI" id="CHEBI:59789"/>
    </ligand>
</feature>
<dbReference type="InterPro" id="IPR058240">
    <property type="entry name" value="rSAM_sf"/>
</dbReference>
<dbReference type="InterPro" id="IPR006638">
    <property type="entry name" value="Elp3/MiaA/NifB-like_rSAM"/>
</dbReference>
<dbReference type="InterPro" id="IPR034422">
    <property type="entry name" value="HydE/PylB-like"/>
</dbReference>
<dbReference type="PANTHER" id="PTHR43726:SF1">
    <property type="entry name" value="BIOTIN SYNTHASE"/>
    <property type="match status" value="1"/>
</dbReference>
<dbReference type="InterPro" id="IPR023891">
    <property type="entry name" value="Pyrrolys_PylB"/>
</dbReference>
<feature type="binding site" evidence="8">
    <location>
        <position position="299"/>
    </location>
    <ligand>
        <name>(3R)-3-methyl-D-ornithine</name>
        <dbReference type="ChEBI" id="CHEBI:64642"/>
    </ligand>
</feature>
<dbReference type="SMART" id="SM00729">
    <property type="entry name" value="Elp3"/>
    <property type="match status" value="1"/>
</dbReference>
<dbReference type="SMART" id="SM00876">
    <property type="entry name" value="BATS"/>
    <property type="match status" value="1"/>
</dbReference>
<evidence type="ECO:0000313" key="10">
    <source>
        <dbReference type="EMBL" id="TGC09000.1"/>
    </source>
</evidence>
<keyword evidence="4 7" id="KW-0408">Iron</keyword>
<dbReference type="NCBIfam" id="TIGR03910">
    <property type="entry name" value="pyrrolys_PylB"/>
    <property type="match status" value="1"/>
</dbReference>
<feature type="binding site" evidence="8">
    <location>
        <position position="298"/>
    </location>
    <ligand>
        <name>(3R)-3-methyl-D-ornithine</name>
        <dbReference type="ChEBI" id="CHEBI:64642"/>
    </ligand>
</feature>
<dbReference type="PROSITE" id="PS51918">
    <property type="entry name" value="RADICAL_SAM"/>
    <property type="match status" value="1"/>
</dbReference>
<feature type="binding site" evidence="8">
    <location>
        <position position="77"/>
    </location>
    <ligand>
        <name>S-adenosyl-L-methionine</name>
        <dbReference type="ChEBI" id="CHEBI:59789"/>
    </ligand>
</feature>
<dbReference type="GO" id="GO:0044272">
    <property type="term" value="P:sulfur compound biosynthetic process"/>
    <property type="evidence" value="ECO:0007669"/>
    <property type="project" value="UniProtKB-ARBA"/>
</dbReference>
<dbReference type="InterPro" id="IPR013785">
    <property type="entry name" value="Aldolase_TIM"/>
</dbReference>
<comment type="cofactor">
    <cofactor evidence="7">
        <name>[4Fe-4S] cluster</name>
        <dbReference type="ChEBI" id="CHEBI:49883"/>
    </cofactor>
    <text evidence="7">Binds 1 [4Fe-4S] cluster. The cluster is coordinated with 3 cysteines and an exchangeable S-adenosyl-L-methionine.</text>
</comment>
<feature type="binding site" evidence="8">
    <location>
        <position position="169"/>
    </location>
    <ligand>
        <name>(3R)-3-methyl-D-ornithine</name>
        <dbReference type="ChEBI" id="CHEBI:64642"/>
    </ligand>
</feature>
<feature type="binding site" evidence="8">
    <location>
        <position position="235"/>
    </location>
    <ligand>
        <name>(3R)-3-methyl-D-ornithine</name>
        <dbReference type="ChEBI" id="CHEBI:64642"/>
    </ligand>
</feature>
<feature type="binding site" evidence="8">
    <location>
        <position position="112"/>
    </location>
    <ligand>
        <name>(3R)-3-methyl-D-ornithine</name>
        <dbReference type="ChEBI" id="CHEBI:64642"/>
    </ligand>
</feature>
<comment type="cofactor">
    <cofactor evidence="6">
        <name>[2Fe-2S] cluster</name>
        <dbReference type="ChEBI" id="CHEBI:190135"/>
    </cofactor>
</comment>
<dbReference type="Gene3D" id="3.20.20.70">
    <property type="entry name" value="Aldolase class I"/>
    <property type="match status" value="1"/>
</dbReference>
<evidence type="ECO:0000256" key="2">
    <source>
        <dbReference type="ARBA" id="ARBA00022691"/>
    </source>
</evidence>
<keyword evidence="3" id="KW-0479">Metal-binding</keyword>
<comment type="caution">
    <text evidence="10">The sequence shown here is derived from an EMBL/GenBank/DDBJ whole genome shotgun (WGS) entry which is preliminary data.</text>
</comment>
<dbReference type="GO" id="GO:0042364">
    <property type="term" value="P:water-soluble vitamin biosynthetic process"/>
    <property type="evidence" value="ECO:0007669"/>
    <property type="project" value="UniProtKB-ARBA"/>
</dbReference>
<dbReference type="GO" id="GO:0046872">
    <property type="term" value="F:metal ion binding"/>
    <property type="evidence" value="ECO:0007669"/>
    <property type="project" value="UniProtKB-KW"/>
</dbReference>
<dbReference type="EMBL" id="PGGK01000007">
    <property type="protein sequence ID" value="TGC09000.1"/>
    <property type="molecule type" value="Genomic_DNA"/>
</dbReference>
<dbReference type="RefSeq" id="WP_135389827.1">
    <property type="nucleotide sequence ID" value="NZ_PGGK01000007.1"/>
</dbReference>
<dbReference type="InterPro" id="IPR007197">
    <property type="entry name" value="rSAM"/>
</dbReference>
<dbReference type="GO" id="GO:0016740">
    <property type="term" value="F:transferase activity"/>
    <property type="evidence" value="ECO:0007669"/>
    <property type="project" value="TreeGrafter"/>
</dbReference>
<feature type="binding site" evidence="7">
    <location>
        <position position="71"/>
    </location>
    <ligand>
        <name>[4Fe-4S] cluster</name>
        <dbReference type="ChEBI" id="CHEBI:49883"/>
        <note>4Fe-4S-S-AdoMet</note>
    </ligand>
</feature>
<feature type="binding site" evidence="8">
    <location>
        <position position="182"/>
    </location>
    <ligand>
        <name>S-adenosyl-L-methionine</name>
        <dbReference type="ChEBI" id="CHEBI:59789"/>
    </ligand>
</feature>
<dbReference type="OrthoDB" id="61910at2157"/>
<dbReference type="CDD" id="cd01335">
    <property type="entry name" value="Radical_SAM"/>
    <property type="match status" value="1"/>
</dbReference>
<dbReference type="PIRSF" id="PIRSF004762">
    <property type="entry name" value="CHP00423"/>
    <property type="match status" value="1"/>
</dbReference>
<keyword evidence="1 7" id="KW-0004">4Fe-4S</keyword>